<dbReference type="Pfam" id="PF01420">
    <property type="entry name" value="Methylase_S"/>
    <property type="match status" value="1"/>
</dbReference>
<dbReference type="InterPro" id="IPR052021">
    <property type="entry name" value="Type-I_RS_S_subunit"/>
</dbReference>
<dbReference type="GO" id="GO:0004519">
    <property type="term" value="F:endonuclease activity"/>
    <property type="evidence" value="ECO:0007669"/>
    <property type="project" value="UniProtKB-KW"/>
</dbReference>
<evidence type="ECO:0000256" key="3">
    <source>
        <dbReference type="ARBA" id="ARBA00023125"/>
    </source>
</evidence>
<evidence type="ECO:0000259" key="4">
    <source>
        <dbReference type="Pfam" id="PF01420"/>
    </source>
</evidence>
<name>A0ABU7QMX5_AVIPA</name>
<dbReference type="Gene3D" id="3.90.220.20">
    <property type="entry name" value="DNA methylase specificity domains"/>
    <property type="match status" value="1"/>
</dbReference>
<dbReference type="CDD" id="cd17515">
    <property type="entry name" value="RMtype1_S_MjaORF132P_Sau1132ORF3780P-TRD1-CR1_like"/>
    <property type="match status" value="1"/>
</dbReference>
<evidence type="ECO:0000256" key="1">
    <source>
        <dbReference type="ARBA" id="ARBA00010923"/>
    </source>
</evidence>
<gene>
    <name evidence="5" type="ORF">M5S13_13095</name>
</gene>
<keyword evidence="5" id="KW-0378">Hydrolase</keyword>
<reference evidence="5 6" key="1">
    <citation type="journal article" date="2022" name="Front. Microbiol.">
        <title>Commensal bacteria contribute to the growth of multidrug-resistant Avibacterium paragallinarum in chickens.</title>
        <authorList>
            <person name="Zhu J."/>
            <person name="Chen Y."/>
            <person name="Wu Y."/>
            <person name="Wang Y."/>
            <person name="Zhu K."/>
        </authorList>
    </citation>
    <scope>NUCLEOTIDE SEQUENCE [LARGE SCALE GENOMIC DNA]</scope>
    <source>
        <strain evidence="5 6">AV25</strain>
    </source>
</reference>
<keyword evidence="5" id="KW-0255">Endonuclease</keyword>
<dbReference type="InterPro" id="IPR044946">
    <property type="entry name" value="Restrct_endonuc_typeI_TRD_sf"/>
</dbReference>
<comment type="similarity">
    <text evidence="1">Belongs to the type-I restriction system S methylase family.</text>
</comment>
<keyword evidence="3" id="KW-0238">DNA-binding</keyword>
<dbReference type="Proteomes" id="UP001347884">
    <property type="component" value="Unassembled WGS sequence"/>
</dbReference>
<dbReference type="Gene3D" id="1.10.287.1120">
    <property type="entry name" value="Bipartite methylase S protein"/>
    <property type="match status" value="1"/>
</dbReference>
<keyword evidence="2" id="KW-0680">Restriction system</keyword>
<dbReference type="GO" id="GO:0016787">
    <property type="term" value="F:hydrolase activity"/>
    <property type="evidence" value="ECO:0007669"/>
    <property type="project" value="UniProtKB-KW"/>
</dbReference>
<evidence type="ECO:0000313" key="5">
    <source>
        <dbReference type="EMBL" id="MEE6042791.1"/>
    </source>
</evidence>
<dbReference type="InterPro" id="IPR000055">
    <property type="entry name" value="Restrct_endonuc_typeI_TRD"/>
</dbReference>
<feature type="domain" description="Type I restriction modification DNA specificity" evidence="4">
    <location>
        <begin position="5"/>
        <end position="157"/>
    </location>
</feature>
<dbReference type="EMBL" id="JAMDKF010000065">
    <property type="protein sequence ID" value="MEE6042791.1"/>
    <property type="molecule type" value="Genomic_DNA"/>
</dbReference>
<keyword evidence="6" id="KW-1185">Reference proteome</keyword>
<proteinExistence type="inferred from homology"/>
<keyword evidence="5" id="KW-0540">Nuclease</keyword>
<dbReference type="EC" id="3.1.21.-" evidence="5"/>
<organism evidence="5 6">
    <name type="scientific">Avibacterium paragallinarum</name>
    <name type="common">Haemophilus gallinarum</name>
    <dbReference type="NCBI Taxonomy" id="728"/>
    <lineage>
        <taxon>Bacteria</taxon>
        <taxon>Pseudomonadati</taxon>
        <taxon>Pseudomonadota</taxon>
        <taxon>Gammaproteobacteria</taxon>
        <taxon>Pasteurellales</taxon>
        <taxon>Pasteurellaceae</taxon>
        <taxon>Avibacterium</taxon>
    </lineage>
</organism>
<evidence type="ECO:0000313" key="6">
    <source>
        <dbReference type="Proteomes" id="UP001347884"/>
    </source>
</evidence>
<dbReference type="SUPFAM" id="SSF116734">
    <property type="entry name" value="DNA methylase specificity domain"/>
    <property type="match status" value="1"/>
</dbReference>
<dbReference type="PANTHER" id="PTHR30408">
    <property type="entry name" value="TYPE-1 RESTRICTION ENZYME ECOKI SPECIFICITY PROTEIN"/>
    <property type="match status" value="1"/>
</dbReference>
<protein>
    <submittedName>
        <fullName evidence="5">Restriction endonuclease subunit S</fullName>
        <ecNumber evidence="5">3.1.21.-</ecNumber>
    </submittedName>
</protein>
<sequence>MAETYSGGTPNAREKKYYGGEIPFIRSAEVNSEKTELFLTEIGFKNSSAKMVNIGDILYALYGATSGEVGISRIKGAINQAILAINPKTGYDNQFIVSWLEGNKETIISTYLQGGQGNLSGTIVKNFEIPFPTLPEQQKIGALFRRLDRLITLHKRQHEHYQLLKKALLQQMFV</sequence>
<evidence type="ECO:0000256" key="2">
    <source>
        <dbReference type="ARBA" id="ARBA00022747"/>
    </source>
</evidence>
<dbReference type="PANTHER" id="PTHR30408:SF12">
    <property type="entry name" value="TYPE I RESTRICTION ENZYME MJAVIII SPECIFICITY SUBUNIT"/>
    <property type="match status" value="1"/>
</dbReference>
<comment type="caution">
    <text evidence="5">The sequence shown here is derived from an EMBL/GenBank/DDBJ whole genome shotgun (WGS) entry which is preliminary data.</text>
</comment>
<accession>A0ABU7QMX5</accession>